<feature type="region of interest" description="Disordered" evidence="1">
    <location>
        <begin position="121"/>
        <end position="244"/>
    </location>
</feature>
<protein>
    <submittedName>
        <fullName evidence="2">Uncharacterized protein</fullName>
    </submittedName>
</protein>
<keyword evidence="3" id="KW-1185">Reference proteome</keyword>
<feature type="compositionally biased region" description="Acidic residues" evidence="1">
    <location>
        <begin position="149"/>
        <end position="160"/>
    </location>
</feature>
<dbReference type="EMBL" id="BPLR01000388">
    <property type="protein sequence ID" value="GIY94421.1"/>
    <property type="molecule type" value="Genomic_DNA"/>
</dbReference>
<feature type="compositionally biased region" description="Polar residues" evidence="1">
    <location>
        <begin position="121"/>
        <end position="130"/>
    </location>
</feature>
<evidence type="ECO:0000313" key="2">
    <source>
        <dbReference type="EMBL" id="GIY94421.1"/>
    </source>
</evidence>
<gene>
    <name evidence="2" type="primary">AVEN_98509_1</name>
    <name evidence="2" type="ORF">CEXT_120211</name>
</gene>
<dbReference type="AlphaFoldDB" id="A0AAV4XHI2"/>
<reference evidence="2 3" key="1">
    <citation type="submission" date="2021-06" db="EMBL/GenBank/DDBJ databases">
        <title>Caerostris extrusa draft genome.</title>
        <authorList>
            <person name="Kono N."/>
            <person name="Arakawa K."/>
        </authorList>
    </citation>
    <scope>NUCLEOTIDE SEQUENCE [LARGE SCALE GENOMIC DNA]</scope>
</reference>
<evidence type="ECO:0000313" key="3">
    <source>
        <dbReference type="Proteomes" id="UP001054945"/>
    </source>
</evidence>
<proteinExistence type="predicted"/>
<accession>A0AAV4XHI2</accession>
<name>A0AAV4XHI2_CAEEX</name>
<sequence>MPPGAMTISMSTDDLTSAGAFHRSVRKGEIPLIRPVRADHRFSSTEDVRFRRIRERSIEKLAGNKHRESDAVTAEDYRPAMRVEVGTEGKSEELRKNVVALSFQPGLRPGLRLRQVKALGETNNNTQPQKSGEEQPISPPPSKHHPFDAEDEAEDAEEEDAGKFLMEDPSQLEMPQGTGVGTFAADGGRHGNSEQRAAVERRQEWKSPQRRLHHAREAESEGRRRRAYGDEGGAESGDDDHQTS</sequence>
<feature type="compositionally biased region" description="Basic and acidic residues" evidence="1">
    <location>
        <begin position="187"/>
        <end position="207"/>
    </location>
</feature>
<dbReference type="Proteomes" id="UP001054945">
    <property type="component" value="Unassembled WGS sequence"/>
</dbReference>
<comment type="caution">
    <text evidence="2">The sequence shown here is derived from an EMBL/GenBank/DDBJ whole genome shotgun (WGS) entry which is preliminary data.</text>
</comment>
<organism evidence="2 3">
    <name type="scientific">Caerostris extrusa</name>
    <name type="common">Bark spider</name>
    <name type="synonym">Caerostris bankana</name>
    <dbReference type="NCBI Taxonomy" id="172846"/>
    <lineage>
        <taxon>Eukaryota</taxon>
        <taxon>Metazoa</taxon>
        <taxon>Ecdysozoa</taxon>
        <taxon>Arthropoda</taxon>
        <taxon>Chelicerata</taxon>
        <taxon>Arachnida</taxon>
        <taxon>Araneae</taxon>
        <taxon>Araneomorphae</taxon>
        <taxon>Entelegynae</taxon>
        <taxon>Araneoidea</taxon>
        <taxon>Araneidae</taxon>
        <taxon>Caerostris</taxon>
    </lineage>
</organism>
<evidence type="ECO:0000256" key="1">
    <source>
        <dbReference type="SAM" id="MobiDB-lite"/>
    </source>
</evidence>